<proteinExistence type="predicted"/>
<organism evidence="1 2">
    <name type="scientific">Sinorhizobium meliloti (strain SM11)</name>
    <dbReference type="NCBI Taxonomy" id="707241"/>
    <lineage>
        <taxon>Bacteria</taxon>
        <taxon>Pseudomonadati</taxon>
        <taxon>Pseudomonadota</taxon>
        <taxon>Alphaproteobacteria</taxon>
        <taxon>Hyphomicrobiales</taxon>
        <taxon>Rhizobiaceae</taxon>
        <taxon>Sinorhizobium/Ensifer group</taxon>
        <taxon>Sinorhizobium</taxon>
    </lineage>
</organism>
<reference evidence="1 2" key="1">
    <citation type="journal article" date="2011" name="J. Biotechnol.">
        <title>The complete genome sequence of the dominant Sinorhizobium meliloti field isolate SM11 extends the S. meliloti pan-genome.</title>
        <authorList>
            <person name="Schneiker-Bekel S."/>
            <person name="Wibberg D."/>
            <person name="Bekel T."/>
            <person name="Blom J."/>
            <person name="Linke B."/>
            <person name="Neuweger H."/>
            <person name="Stiens M."/>
            <person name="Vorholter F.J."/>
            <person name="Weidner S."/>
            <person name="Goesmann A."/>
            <person name="Puhler A."/>
            <person name="Schluter A."/>
        </authorList>
    </citation>
    <scope>NUCLEOTIDE SEQUENCE [LARGE SCALE GENOMIC DNA]</scope>
    <source>
        <strain evidence="1 2">SM11</strain>
        <plasmid evidence="2">pSmeSM11c</plasmid>
    </source>
</reference>
<keyword evidence="1" id="KW-0614">Plasmid</keyword>
<dbReference type="EMBL" id="CP001831">
    <property type="protein sequence ID" value="AEH82820.1"/>
    <property type="molecule type" value="Genomic_DNA"/>
</dbReference>
<geneLocation type="plasmid" evidence="1 2">
    <name>pSmeSM11c</name>
</geneLocation>
<dbReference type="Proteomes" id="UP000009045">
    <property type="component" value="Plasmid pSmeSM11c"/>
</dbReference>
<dbReference type="GO" id="GO:0016874">
    <property type="term" value="F:ligase activity"/>
    <property type="evidence" value="ECO:0007669"/>
    <property type="project" value="UniProtKB-KW"/>
</dbReference>
<gene>
    <name evidence="1" type="ordered locus">SM11_pC1749</name>
</gene>
<dbReference type="KEGG" id="smx:SM11_pC1749"/>
<sequence length="40" mass="4500">MPARVYPCLATLVDKPPTGQDWAYEVKWAGYRLAVHIEPG</sequence>
<dbReference type="AlphaFoldDB" id="F7XDC7"/>
<dbReference type="PATRIC" id="fig|707241.3.peg.5657"/>
<dbReference type="HOGENOM" id="CLU_3296593_0_0_5"/>
<protein>
    <submittedName>
        <fullName evidence="1">ATP-dependent DNA ligase protein</fullName>
    </submittedName>
</protein>
<keyword evidence="1" id="KW-0436">Ligase</keyword>
<dbReference type="SUPFAM" id="SSF56091">
    <property type="entry name" value="DNA ligase/mRNA capping enzyme, catalytic domain"/>
    <property type="match status" value="1"/>
</dbReference>
<evidence type="ECO:0000313" key="1">
    <source>
        <dbReference type="EMBL" id="AEH82820.1"/>
    </source>
</evidence>
<name>F7XDC7_SINMM</name>
<accession>F7XDC7</accession>
<evidence type="ECO:0000313" key="2">
    <source>
        <dbReference type="Proteomes" id="UP000009045"/>
    </source>
</evidence>